<evidence type="ECO:0000313" key="4">
    <source>
        <dbReference type="Proteomes" id="UP000215126"/>
    </source>
</evidence>
<keyword evidence="2" id="KW-0449">Lipoprotein</keyword>
<gene>
    <name evidence="3" type="primary">ttgC_5</name>
    <name evidence="3" type="ORF">SAMEA4530655_02606</name>
</gene>
<accession>A0A239SLG3</accession>
<dbReference type="STRING" id="93222.NA29_17210"/>
<dbReference type="RefSeq" id="WP_084103724.1">
    <property type="nucleotide sequence ID" value="NZ_CABPRX010000010.1"/>
</dbReference>
<dbReference type="Gene3D" id="2.20.200.10">
    <property type="entry name" value="Outer membrane efflux proteins (OEP)"/>
    <property type="match status" value="1"/>
</dbReference>
<organism evidence="3 4">
    <name type="scientific">Pandoraea sputorum</name>
    <dbReference type="NCBI Taxonomy" id="93222"/>
    <lineage>
        <taxon>Bacteria</taxon>
        <taxon>Pseudomonadati</taxon>
        <taxon>Pseudomonadota</taxon>
        <taxon>Betaproteobacteria</taxon>
        <taxon>Burkholderiales</taxon>
        <taxon>Burkholderiaceae</taxon>
        <taxon>Pandoraea</taxon>
    </lineage>
</organism>
<sequence length="511" mass="54590">MKLALKWPGALAALPASNGSYEVPSHALRRAVSLGGISLLLATTACTTLGPDYHTPQTDVPAQWHEARDAFDTLGTSDTSRLREWWRSFGDPLLDQLVDTALQNNRDLGIAQAHLVQARAQRIQIASGLGPTISAGGTAQALRSSKRLDWPPGIGQSRTWQLGFDASWELDVFGGTRRAVESADPYVEAVAFDRAAVRVSLLAELAADYAMLRTTQARLSIAQENIRTLFEGERLAQRAFAQGLGTSAEVAQARAERELAQAEPPRLQADIEQLSHAIGVLAGGFPAQWRDTLAAPSAVLPVMPALPMSLPSDVIRQRPDVRAAERRLAAATAQIGVAEAERFPHFSIPLSLGTTASLLHDLFSSASVAWSAALIGSQTLYDGGRARASVTVAQAATDAARLAYERDVRLALRDVEDALTGLHGERARQVALHSAVDDSQQALVRTTRLYQRGLSAYLPVLVAQRAANRARDALAISQGGEVLNAIALYKALGAGWAPDTVPVQPASRASL</sequence>
<dbReference type="Pfam" id="PF02321">
    <property type="entry name" value="OEP"/>
    <property type="match status" value="2"/>
</dbReference>
<dbReference type="OrthoDB" id="9770517at2"/>
<evidence type="ECO:0000256" key="2">
    <source>
        <dbReference type="RuleBase" id="RU362097"/>
    </source>
</evidence>
<evidence type="ECO:0000256" key="1">
    <source>
        <dbReference type="ARBA" id="ARBA00007613"/>
    </source>
</evidence>
<keyword evidence="2" id="KW-1134">Transmembrane beta strand</keyword>
<comment type="similarity">
    <text evidence="1 2">Belongs to the outer membrane factor (OMF) (TC 1.B.17) family.</text>
</comment>
<dbReference type="GeneID" id="88095239"/>
<evidence type="ECO:0000313" key="3">
    <source>
        <dbReference type="EMBL" id="SNU85543.1"/>
    </source>
</evidence>
<dbReference type="PANTHER" id="PTHR30203:SF32">
    <property type="entry name" value="CATION EFFLUX SYSTEM PROTEIN CUSC"/>
    <property type="match status" value="1"/>
</dbReference>
<dbReference type="AlphaFoldDB" id="A0A239SLG3"/>
<dbReference type="NCBIfam" id="TIGR01845">
    <property type="entry name" value="outer_NodT"/>
    <property type="match status" value="1"/>
</dbReference>
<dbReference type="EMBL" id="LT906435">
    <property type="protein sequence ID" value="SNU85543.1"/>
    <property type="molecule type" value="Genomic_DNA"/>
</dbReference>
<dbReference type="SUPFAM" id="SSF56954">
    <property type="entry name" value="Outer membrane efflux proteins (OEP)"/>
    <property type="match status" value="1"/>
</dbReference>
<proteinExistence type="inferred from homology"/>
<keyword evidence="2" id="KW-0812">Transmembrane</keyword>
<keyword evidence="4" id="KW-1185">Reference proteome</keyword>
<dbReference type="InterPro" id="IPR010131">
    <property type="entry name" value="MdtP/NodT-like"/>
</dbReference>
<dbReference type="GO" id="GO:0015562">
    <property type="term" value="F:efflux transmembrane transporter activity"/>
    <property type="evidence" value="ECO:0007669"/>
    <property type="project" value="InterPro"/>
</dbReference>
<reference evidence="3 4" key="1">
    <citation type="submission" date="2017-06" db="EMBL/GenBank/DDBJ databases">
        <authorList>
            <consortium name="Pathogen Informatics"/>
        </authorList>
    </citation>
    <scope>NUCLEOTIDE SEQUENCE [LARGE SCALE GENOMIC DNA]</scope>
    <source>
        <strain evidence="3 4">NCTC13161</strain>
    </source>
</reference>
<dbReference type="Gene3D" id="1.20.1600.10">
    <property type="entry name" value="Outer membrane efflux proteins (OEP)"/>
    <property type="match status" value="1"/>
</dbReference>
<keyword evidence="2" id="KW-0564">Palmitate</keyword>
<protein>
    <submittedName>
        <fullName evidence="3">Probable efflux pump outer membrane protein ttgC</fullName>
    </submittedName>
</protein>
<dbReference type="Proteomes" id="UP000215126">
    <property type="component" value="Chromosome 1"/>
</dbReference>
<comment type="subcellular location">
    <subcellularLocation>
        <location evidence="2">Cell membrane</location>
        <topology evidence="2">Lipid-anchor</topology>
    </subcellularLocation>
</comment>
<dbReference type="PANTHER" id="PTHR30203">
    <property type="entry name" value="OUTER MEMBRANE CATION EFFLUX PROTEIN"/>
    <property type="match status" value="1"/>
</dbReference>
<dbReference type="GO" id="GO:0005886">
    <property type="term" value="C:plasma membrane"/>
    <property type="evidence" value="ECO:0007669"/>
    <property type="project" value="UniProtKB-SubCell"/>
</dbReference>
<name>A0A239SLG3_9BURK</name>
<dbReference type="InterPro" id="IPR003423">
    <property type="entry name" value="OMP_efflux"/>
</dbReference>
<keyword evidence="2" id="KW-0472">Membrane</keyword>